<sequence length="115" mass="12843">MLLLRPLPILSLAILAIFALAIAGLFFYRRADHDESHCASCIGYALKVNSMISDAGDNVRGNTQFFRYAVDKACAGRLLDGGRCLEYRRGFLRNKTRFAYRIEDPYAACRAISAC</sequence>
<name>A0A7R7VMZ9_ASPCH</name>
<dbReference type="KEGG" id="ache:ACHE_40051A"/>
<dbReference type="EMBL" id="AP024419">
    <property type="protein sequence ID" value="BCR87487.1"/>
    <property type="molecule type" value="Genomic_DNA"/>
</dbReference>
<evidence type="ECO:0000313" key="2">
    <source>
        <dbReference type="EMBL" id="BCR87487.1"/>
    </source>
</evidence>
<reference evidence="2" key="1">
    <citation type="submission" date="2021-01" db="EMBL/GenBank/DDBJ databases">
        <authorList>
            <consortium name="Aspergillus chevalieri M1 genome sequencing consortium"/>
            <person name="Kazuki M."/>
            <person name="Futagami T."/>
        </authorList>
    </citation>
    <scope>NUCLEOTIDE SEQUENCE</scope>
    <source>
        <strain evidence="2">M1</strain>
    </source>
</reference>
<feature type="transmembrane region" description="Helical" evidence="1">
    <location>
        <begin position="6"/>
        <end position="28"/>
    </location>
</feature>
<evidence type="ECO:0000313" key="3">
    <source>
        <dbReference type="Proteomes" id="UP000637239"/>
    </source>
</evidence>
<dbReference type="AlphaFoldDB" id="A0A7R7VMZ9"/>
<gene>
    <name evidence="2" type="ORF">ACHE_40051A</name>
</gene>
<keyword evidence="1" id="KW-0812">Transmembrane</keyword>
<keyword evidence="3" id="KW-1185">Reference proteome</keyword>
<evidence type="ECO:0000256" key="1">
    <source>
        <dbReference type="SAM" id="Phobius"/>
    </source>
</evidence>
<dbReference type="Proteomes" id="UP000637239">
    <property type="component" value="Chromosome 4"/>
</dbReference>
<organism evidence="2 3">
    <name type="scientific">Aspergillus chevalieri</name>
    <name type="common">Eurotium chevalieri</name>
    <dbReference type="NCBI Taxonomy" id="182096"/>
    <lineage>
        <taxon>Eukaryota</taxon>
        <taxon>Fungi</taxon>
        <taxon>Dikarya</taxon>
        <taxon>Ascomycota</taxon>
        <taxon>Pezizomycotina</taxon>
        <taxon>Eurotiomycetes</taxon>
        <taxon>Eurotiomycetidae</taxon>
        <taxon>Eurotiales</taxon>
        <taxon>Aspergillaceae</taxon>
        <taxon>Aspergillus</taxon>
        <taxon>Aspergillus subgen. Aspergillus</taxon>
    </lineage>
</organism>
<protein>
    <recommendedName>
        <fullName evidence="4">Saposin B-type domain-containing protein</fullName>
    </recommendedName>
</protein>
<dbReference type="RefSeq" id="XP_043136009.1">
    <property type="nucleotide sequence ID" value="XM_043278207.1"/>
</dbReference>
<reference evidence="2" key="2">
    <citation type="submission" date="2021-02" db="EMBL/GenBank/DDBJ databases">
        <title>Aspergillus chevalieri M1 genome sequence.</title>
        <authorList>
            <person name="Kadooka C."/>
            <person name="Mori K."/>
            <person name="Futagami T."/>
        </authorList>
    </citation>
    <scope>NUCLEOTIDE SEQUENCE</scope>
    <source>
        <strain evidence="2">M1</strain>
    </source>
</reference>
<evidence type="ECO:0008006" key="4">
    <source>
        <dbReference type="Google" id="ProtNLM"/>
    </source>
</evidence>
<keyword evidence="1" id="KW-1133">Transmembrane helix</keyword>
<keyword evidence="1" id="KW-0472">Membrane</keyword>
<proteinExistence type="predicted"/>
<dbReference type="GeneID" id="66981846"/>
<accession>A0A7R7VMZ9</accession>